<dbReference type="AlphaFoldDB" id="A0A917HJ40"/>
<evidence type="ECO:0000313" key="1">
    <source>
        <dbReference type="EMBL" id="GGG81305.1"/>
    </source>
</evidence>
<gene>
    <name evidence="1" type="ORF">GCM10011585_25970</name>
</gene>
<comment type="caution">
    <text evidence="1">The sequence shown here is derived from an EMBL/GenBank/DDBJ whole genome shotgun (WGS) entry which is preliminary data.</text>
</comment>
<accession>A0A917HJ40</accession>
<sequence>MPIVVACEHLYYRDRHNFAATTYHRPYEDICCLYLKRGLHFVARFSSAHHEGKLLKTND</sequence>
<proteinExistence type="predicted"/>
<dbReference type="RefSeq" id="WP_263369171.1">
    <property type="nucleotide sequence ID" value="NZ_JAGSYJ010000003.1"/>
</dbReference>
<dbReference type="EMBL" id="BMGT01000003">
    <property type="protein sequence ID" value="GGG81305.1"/>
    <property type="molecule type" value="Genomic_DNA"/>
</dbReference>
<organism evidence="1 2">
    <name type="scientific">Edaphobacter dinghuensis</name>
    <dbReference type="NCBI Taxonomy" id="1560005"/>
    <lineage>
        <taxon>Bacteria</taxon>
        <taxon>Pseudomonadati</taxon>
        <taxon>Acidobacteriota</taxon>
        <taxon>Terriglobia</taxon>
        <taxon>Terriglobales</taxon>
        <taxon>Acidobacteriaceae</taxon>
        <taxon>Edaphobacter</taxon>
    </lineage>
</organism>
<reference evidence="1" key="2">
    <citation type="submission" date="2020-09" db="EMBL/GenBank/DDBJ databases">
        <authorList>
            <person name="Sun Q."/>
            <person name="Zhou Y."/>
        </authorList>
    </citation>
    <scope>NUCLEOTIDE SEQUENCE</scope>
    <source>
        <strain evidence="1">CGMCC 1.12997</strain>
    </source>
</reference>
<dbReference type="Proteomes" id="UP000647241">
    <property type="component" value="Unassembled WGS sequence"/>
</dbReference>
<protein>
    <submittedName>
        <fullName evidence="1">Uncharacterized protein</fullName>
    </submittedName>
</protein>
<name>A0A917HJ40_9BACT</name>
<keyword evidence="2" id="KW-1185">Reference proteome</keyword>
<reference evidence="1" key="1">
    <citation type="journal article" date="2014" name="Int. J. Syst. Evol. Microbiol.">
        <title>Complete genome sequence of Corynebacterium casei LMG S-19264T (=DSM 44701T), isolated from a smear-ripened cheese.</title>
        <authorList>
            <consortium name="US DOE Joint Genome Institute (JGI-PGF)"/>
            <person name="Walter F."/>
            <person name="Albersmeier A."/>
            <person name="Kalinowski J."/>
            <person name="Ruckert C."/>
        </authorList>
    </citation>
    <scope>NUCLEOTIDE SEQUENCE</scope>
    <source>
        <strain evidence="1">CGMCC 1.12997</strain>
    </source>
</reference>
<evidence type="ECO:0000313" key="2">
    <source>
        <dbReference type="Proteomes" id="UP000647241"/>
    </source>
</evidence>